<sequence length="72" mass="7739">MRDLHLGIAACGLPGLGRQVLQDLVRGCAVGDQVVADQRVRDLYILAVDWVRPVKGELLFGEALGDIPLDGD</sequence>
<dbReference type="AlphaFoldDB" id="A0A4D4NAQ1"/>
<evidence type="ECO:0000313" key="1">
    <source>
        <dbReference type="EMBL" id="GDY80525.1"/>
    </source>
</evidence>
<gene>
    <name evidence="1" type="ORF">SAV31267_100100</name>
</gene>
<reference evidence="1 2" key="1">
    <citation type="submission" date="2019-04" db="EMBL/GenBank/DDBJ databases">
        <title>Draft genome sequences of Streptomyces avermitilis ATCC 31267.</title>
        <authorList>
            <person name="Komaki H."/>
            <person name="Tamura T."/>
            <person name="Hosoyama A."/>
        </authorList>
    </citation>
    <scope>NUCLEOTIDE SEQUENCE [LARGE SCALE GENOMIC DNA]</scope>
    <source>
        <strain evidence="1 2">ATCC 31267</strain>
    </source>
</reference>
<evidence type="ECO:0000313" key="2">
    <source>
        <dbReference type="Proteomes" id="UP000299211"/>
    </source>
</evidence>
<dbReference type="Proteomes" id="UP000299211">
    <property type="component" value="Unassembled WGS sequence"/>
</dbReference>
<organism evidence="1 2">
    <name type="scientific">Streptomyces avermitilis</name>
    <dbReference type="NCBI Taxonomy" id="33903"/>
    <lineage>
        <taxon>Bacteria</taxon>
        <taxon>Bacillati</taxon>
        <taxon>Actinomycetota</taxon>
        <taxon>Actinomycetes</taxon>
        <taxon>Kitasatosporales</taxon>
        <taxon>Streptomycetaceae</taxon>
        <taxon>Streptomyces</taxon>
    </lineage>
</organism>
<protein>
    <submittedName>
        <fullName evidence="1">Uncharacterized protein</fullName>
    </submittedName>
</protein>
<proteinExistence type="predicted"/>
<accession>A0A4D4NAQ1</accession>
<name>A0A4D4NAQ1_STRAX</name>
<comment type="caution">
    <text evidence="1">The sequence shown here is derived from an EMBL/GenBank/DDBJ whole genome shotgun (WGS) entry which is preliminary data.</text>
</comment>
<dbReference type="EMBL" id="BJHY01000003">
    <property type="protein sequence ID" value="GDY80525.1"/>
    <property type="molecule type" value="Genomic_DNA"/>
</dbReference>